<dbReference type="Pfam" id="PF01565">
    <property type="entry name" value="FAD_binding_4"/>
    <property type="match status" value="1"/>
</dbReference>
<dbReference type="Pfam" id="PF02913">
    <property type="entry name" value="FAD-oxidase_C"/>
    <property type="match status" value="1"/>
</dbReference>
<dbReference type="PROSITE" id="PS51387">
    <property type="entry name" value="FAD_PCMH"/>
    <property type="match status" value="1"/>
</dbReference>
<gene>
    <name evidence="9" type="ORF">CTI12_AA168380</name>
</gene>
<sequence length="548" mass="60327">MFSASYRRKLILNLTILNNRSSSLSQGFTHHSAPVPVNQFLASFTRGLQNPSLIHLRNISEIQHRNYGSEASIVQRNPKFSTINNDDITYFEKILGAKKVIQDNEELETANTDWMNKYKGSSKLMLQPDNTEELSQILKYCNSRCLAVVPQGGNTGLVGGSVPVFDEVIVNTRRMNKIISFDEVSGVLVCEAGCILENLISFLDQKGFIMPLDLGAKGSCQIGGNVSTNAGGLRLVRYGSLHGTVLGLEAVLANGDVIDMLGTLRKDNTGYDLKHLFIGSEGSLGIITKVSILTPPKLSAVNIAFLACEDYASCQKLLFQAKRRLGEILSAFEFLDAQAMNLVLHHLDSVRNPLPSSIYSFYVLIETTGSNESSDKEKLEAFLLHAMETGLVSDGAIAQDSSQASSFWHIREGIPEALQKAGAVYKYDLSIPVEKMYDLVEDMRLRLGDDRANVVGYGHLGDGNLHLNVSAPKYDDDILAKIEPFVYEWTSRHRGSISAEHGLGLMKAEKIYYSKSSETVQLMASIKRLLDPNGVLNPYKVIPPSLLS</sequence>
<name>A0A2U1PCL6_ARTAN</name>
<protein>
    <recommendedName>
        <fullName evidence="6">D-2-hydroxyglutarate dehydrogenase</fullName>
        <ecNumber evidence="6">1.1.99.39</ecNumber>
    </recommendedName>
</protein>
<dbReference type="InterPro" id="IPR004113">
    <property type="entry name" value="FAD-bd_oxidored_4_C"/>
</dbReference>
<accession>A0A2U1PCL6</accession>
<dbReference type="InterPro" id="IPR016171">
    <property type="entry name" value="Vanillyl_alc_oxidase_C-sub2"/>
</dbReference>
<evidence type="ECO:0000256" key="1">
    <source>
        <dbReference type="ARBA" id="ARBA00001974"/>
    </source>
</evidence>
<comment type="catalytic activity">
    <reaction evidence="7">
        <text>(R)-2-hydroxyglutarate + A = 2-oxoglutarate + AH2</text>
        <dbReference type="Rhea" id="RHEA:38295"/>
        <dbReference type="ChEBI" id="CHEBI:13193"/>
        <dbReference type="ChEBI" id="CHEBI:15801"/>
        <dbReference type="ChEBI" id="CHEBI:16810"/>
        <dbReference type="ChEBI" id="CHEBI:17499"/>
        <dbReference type="EC" id="1.1.99.39"/>
    </reaction>
</comment>
<dbReference type="InterPro" id="IPR016166">
    <property type="entry name" value="FAD-bd_PCMH"/>
</dbReference>
<dbReference type="InterPro" id="IPR051264">
    <property type="entry name" value="FAD-oxidored/transferase_4"/>
</dbReference>
<dbReference type="InterPro" id="IPR006094">
    <property type="entry name" value="Oxid_FAD_bind_N"/>
</dbReference>
<dbReference type="Gene3D" id="3.30.465.10">
    <property type="match status" value="1"/>
</dbReference>
<dbReference type="GO" id="GO:0071949">
    <property type="term" value="F:FAD binding"/>
    <property type="evidence" value="ECO:0007669"/>
    <property type="project" value="InterPro"/>
</dbReference>
<dbReference type="FunFam" id="3.30.43.10:FF:000002">
    <property type="entry name" value="D-2-hydroxyglutarate dehydrogenase, mitochondrial"/>
    <property type="match status" value="1"/>
</dbReference>
<dbReference type="EC" id="1.1.99.39" evidence="6"/>
<dbReference type="PANTHER" id="PTHR43716">
    <property type="entry name" value="D-2-HYDROXYGLUTARATE DEHYDROGENASE, MITOCHONDRIAL"/>
    <property type="match status" value="1"/>
</dbReference>
<dbReference type="FunFam" id="1.10.45.10:FF:000001">
    <property type="entry name" value="D-lactate dehydrogenase mitochondrial"/>
    <property type="match status" value="1"/>
</dbReference>
<keyword evidence="10" id="KW-1185">Reference proteome</keyword>
<evidence type="ECO:0000256" key="3">
    <source>
        <dbReference type="ARBA" id="ARBA00022630"/>
    </source>
</evidence>
<dbReference type="Proteomes" id="UP000245207">
    <property type="component" value="Unassembled WGS sequence"/>
</dbReference>
<dbReference type="Gene3D" id="3.30.43.10">
    <property type="entry name" value="Uridine Diphospho-n-acetylenolpyruvylglucosamine Reductase, domain 2"/>
    <property type="match status" value="1"/>
</dbReference>
<dbReference type="Gene3D" id="3.30.70.2740">
    <property type="match status" value="1"/>
</dbReference>
<comment type="similarity">
    <text evidence="2">Belongs to the FAD-binding oxidoreductase/transferase type 4 family.</text>
</comment>
<dbReference type="Gene3D" id="1.10.45.10">
    <property type="entry name" value="Vanillyl-alcohol Oxidase, Chain A, domain 4"/>
    <property type="match status" value="1"/>
</dbReference>
<dbReference type="OrthoDB" id="5332616at2759"/>
<feature type="domain" description="FAD-binding PCMH-type" evidence="8">
    <location>
        <begin position="118"/>
        <end position="297"/>
    </location>
</feature>
<dbReference type="STRING" id="35608.A0A2U1PCL6"/>
<evidence type="ECO:0000256" key="2">
    <source>
        <dbReference type="ARBA" id="ARBA00008000"/>
    </source>
</evidence>
<evidence type="ECO:0000256" key="7">
    <source>
        <dbReference type="ARBA" id="ARBA00051778"/>
    </source>
</evidence>
<evidence type="ECO:0000256" key="4">
    <source>
        <dbReference type="ARBA" id="ARBA00022827"/>
    </source>
</evidence>
<dbReference type="FunFam" id="3.30.70.2190:FF:000001">
    <property type="entry name" value="D-2-hydroxyglutarate dehydrogenase mitochondrial"/>
    <property type="match status" value="1"/>
</dbReference>
<dbReference type="InterPro" id="IPR016169">
    <property type="entry name" value="FAD-bd_PCMH_sub2"/>
</dbReference>
<dbReference type="InterPro" id="IPR016167">
    <property type="entry name" value="FAD-bd_PCMH_sub1"/>
</dbReference>
<evidence type="ECO:0000256" key="6">
    <source>
        <dbReference type="ARBA" id="ARBA00039003"/>
    </source>
</evidence>
<dbReference type="EMBL" id="PKPP01001343">
    <property type="protein sequence ID" value="PWA83501.1"/>
    <property type="molecule type" value="Genomic_DNA"/>
</dbReference>
<comment type="caution">
    <text evidence="9">The sequence shown here is derived from an EMBL/GenBank/DDBJ whole genome shotgun (WGS) entry which is preliminary data.</text>
</comment>
<dbReference type="SUPFAM" id="SSF56176">
    <property type="entry name" value="FAD-binding/transporter-associated domain-like"/>
    <property type="match status" value="1"/>
</dbReference>
<dbReference type="PANTHER" id="PTHR43716:SF1">
    <property type="entry name" value="D-2-HYDROXYGLUTARATE DEHYDROGENASE, MITOCHONDRIAL"/>
    <property type="match status" value="1"/>
</dbReference>
<dbReference type="SUPFAM" id="SSF55103">
    <property type="entry name" value="FAD-linked oxidases, C-terminal domain"/>
    <property type="match status" value="1"/>
</dbReference>
<dbReference type="GO" id="GO:0051990">
    <property type="term" value="F:(R)-2-hydroxyglutarate dehydrogenase activity"/>
    <property type="evidence" value="ECO:0007669"/>
    <property type="project" value="UniProtKB-EC"/>
</dbReference>
<dbReference type="Gene3D" id="3.30.70.2190">
    <property type="match status" value="1"/>
</dbReference>
<proteinExistence type="inferred from homology"/>
<dbReference type="InterPro" id="IPR016164">
    <property type="entry name" value="FAD-linked_Oxase-like_C"/>
</dbReference>
<evidence type="ECO:0000313" key="9">
    <source>
        <dbReference type="EMBL" id="PWA83501.1"/>
    </source>
</evidence>
<evidence type="ECO:0000256" key="5">
    <source>
        <dbReference type="ARBA" id="ARBA00023002"/>
    </source>
</evidence>
<dbReference type="FunFam" id="3.30.70.2740:FF:000002">
    <property type="entry name" value="D-2-hydroxyglutarate dehydrogenase mitochondrial"/>
    <property type="match status" value="1"/>
</dbReference>
<evidence type="ECO:0000313" key="10">
    <source>
        <dbReference type="Proteomes" id="UP000245207"/>
    </source>
</evidence>
<keyword evidence="5" id="KW-0560">Oxidoreductase</keyword>
<dbReference type="AlphaFoldDB" id="A0A2U1PCL6"/>
<comment type="cofactor">
    <cofactor evidence="1">
        <name>FAD</name>
        <dbReference type="ChEBI" id="CHEBI:57692"/>
    </cofactor>
</comment>
<keyword evidence="3" id="KW-0285">Flavoprotein</keyword>
<dbReference type="InterPro" id="IPR036318">
    <property type="entry name" value="FAD-bd_PCMH-like_sf"/>
</dbReference>
<evidence type="ECO:0000259" key="8">
    <source>
        <dbReference type="PROSITE" id="PS51387"/>
    </source>
</evidence>
<reference evidence="9 10" key="1">
    <citation type="journal article" date="2018" name="Mol. Plant">
        <title>The genome of Artemisia annua provides insight into the evolution of Asteraceae family and artemisinin biosynthesis.</title>
        <authorList>
            <person name="Shen Q."/>
            <person name="Zhang L."/>
            <person name="Liao Z."/>
            <person name="Wang S."/>
            <person name="Yan T."/>
            <person name="Shi P."/>
            <person name="Liu M."/>
            <person name="Fu X."/>
            <person name="Pan Q."/>
            <person name="Wang Y."/>
            <person name="Lv Z."/>
            <person name="Lu X."/>
            <person name="Zhang F."/>
            <person name="Jiang W."/>
            <person name="Ma Y."/>
            <person name="Chen M."/>
            <person name="Hao X."/>
            <person name="Li L."/>
            <person name="Tang Y."/>
            <person name="Lv G."/>
            <person name="Zhou Y."/>
            <person name="Sun X."/>
            <person name="Brodelius P.E."/>
            <person name="Rose J.K.C."/>
            <person name="Tang K."/>
        </authorList>
    </citation>
    <scope>NUCLEOTIDE SEQUENCE [LARGE SCALE GENOMIC DNA]</scope>
    <source>
        <strain evidence="10">cv. Huhao1</strain>
        <tissue evidence="9">Leaf</tissue>
    </source>
</reference>
<keyword evidence="4" id="KW-0274">FAD</keyword>
<dbReference type="GO" id="GO:0005739">
    <property type="term" value="C:mitochondrion"/>
    <property type="evidence" value="ECO:0007669"/>
    <property type="project" value="TreeGrafter"/>
</dbReference>
<dbReference type="FunFam" id="3.30.465.10:FF:000001">
    <property type="entry name" value="D-2-hydroxyglutarate dehydrogenase, mitochondrial"/>
    <property type="match status" value="1"/>
</dbReference>
<organism evidence="9 10">
    <name type="scientific">Artemisia annua</name>
    <name type="common">Sweet wormwood</name>
    <dbReference type="NCBI Taxonomy" id="35608"/>
    <lineage>
        <taxon>Eukaryota</taxon>
        <taxon>Viridiplantae</taxon>
        <taxon>Streptophyta</taxon>
        <taxon>Embryophyta</taxon>
        <taxon>Tracheophyta</taxon>
        <taxon>Spermatophyta</taxon>
        <taxon>Magnoliopsida</taxon>
        <taxon>eudicotyledons</taxon>
        <taxon>Gunneridae</taxon>
        <taxon>Pentapetalae</taxon>
        <taxon>asterids</taxon>
        <taxon>campanulids</taxon>
        <taxon>Asterales</taxon>
        <taxon>Asteraceae</taxon>
        <taxon>Asteroideae</taxon>
        <taxon>Anthemideae</taxon>
        <taxon>Artemisiinae</taxon>
        <taxon>Artemisia</taxon>
    </lineage>
</organism>